<dbReference type="EMBL" id="QMEY01000005">
    <property type="protein sequence ID" value="RBQ19401.1"/>
    <property type="molecule type" value="Genomic_DNA"/>
</dbReference>
<dbReference type="PANTHER" id="PTHR43153:SF1">
    <property type="entry name" value="ELECTRON TRANSFER FLAVOPROTEIN SUBUNIT ALPHA, MITOCHONDRIAL"/>
    <property type="match status" value="1"/>
</dbReference>
<dbReference type="InterPro" id="IPR014729">
    <property type="entry name" value="Rossmann-like_a/b/a_fold"/>
</dbReference>
<dbReference type="InterPro" id="IPR018206">
    <property type="entry name" value="ETF_asu_C_CS"/>
</dbReference>
<organism evidence="6 7">
    <name type="scientific">Spongiactinospora rosea</name>
    <dbReference type="NCBI Taxonomy" id="2248750"/>
    <lineage>
        <taxon>Bacteria</taxon>
        <taxon>Bacillati</taxon>
        <taxon>Actinomycetota</taxon>
        <taxon>Actinomycetes</taxon>
        <taxon>Streptosporangiales</taxon>
        <taxon>Streptosporangiaceae</taxon>
        <taxon>Spongiactinospora</taxon>
    </lineage>
</organism>
<dbReference type="RefSeq" id="WP_113981462.1">
    <property type="nucleotide sequence ID" value="NZ_QMEY01000005.1"/>
</dbReference>
<dbReference type="InterPro" id="IPR029035">
    <property type="entry name" value="DHS-like_NAD/FAD-binding_dom"/>
</dbReference>
<protein>
    <recommendedName>
        <fullName evidence="5">Electron transfer flavoprotein alpha subunit C-terminal domain-containing protein</fullName>
    </recommendedName>
</protein>
<evidence type="ECO:0000256" key="3">
    <source>
        <dbReference type="ARBA" id="ARBA00022827"/>
    </source>
</evidence>
<dbReference type="InterPro" id="IPR014731">
    <property type="entry name" value="ETF_asu_C"/>
</dbReference>
<keyword evidence="4" id="KW-0249">Electron transport</keyword>
<keyword evidence="2" id="KW-0285">Flavoprotein</keyword>
<dbReference type="Gene3D" id="3.40.50.1220">
    <property type="entry name" value="TPP-binding domain"/>
    <property type="match status" value="1"/>
</dbReference>
<reference evidence="6 7" key="1">
    <citation type="submission" date="2018-06" db="EMBL/GenBank/DDBJ databases">
        <title>Sphaerisporangium craniellae sp. nov., isolated from a marine sponge in the South China Sea.</title>
        <authorList>
            <person name="Li L."/>
        </authorList>
    </citation>
    <scope>NUCLEOTIDE SEQUENCE [LARGE SCALE GENOMIC DNA]</scope>
    <source>
        <strain evidence="6 7">LHW63015</strain>
    </source>
</reference>
<dbReference type="AlphaFoldDB" id="A0A366LZP2"/>
<evidence type="ECO:0000256" key="4">
    <source>
        <dbReference type="ARBA" id="ARBA00022982"/>
    </source>
</evidence>
<dbReference type="Gene3D" id="3.40.50.620">
    <property type="entry name" value="HUPs"/>
    <property type="match status" value="1"/>
</dbReference>
<proteinExistence type="predicted"/>
<accession>A0A366LZP2</accession>
<sequence>MADLVAVVAWDAATARALLDVAPEGPPRMAVLLGDTGPAGDLLADRVVLAPEVTGTDPASVGPPLASLIPDAAVVLLDCTRPGRDLGGWLSVTLDAPLVSGIEAMRAEPGGLACDRRVLDGGHVLTQRVRPGGRVIVLARVAARPQVAEAGKLRSAPVVEVSAERSTPSALTATALPTPPGMVPLAGARTIVSVGRGVGGAAEIDRYRRLAERTGAALGASRAAVDSGWVAFGHQVGQTGASVAPDLYLAFGISGAVQHLAGMRASRRVVAVNTDPEAPICRMAHLVVVADANAVADELLRRLDGSPE</sequence>
<evidence type="ECO:0000313" key="6">
    <source>
        <dbReference type="EMBL" id="RBQ19401.1"/>
    </source>
</evidence>
<keyword evidence="3" id="KW-0274">FAD</keyword>
<dbReference type="SUPFAM" id="SSF52402">
    <property type="entry name" value="Adenine nucleotide alpha hydrolases-like"/>
    <property type="match status" value="1"/>
</dbReference>
<dbReference type="PROSITE" id="PS00696">
    <property type="entry name" value="ETF_ALPHA"/>
    <property type="match status" value="1"/>
</dbReference>
<dbReference type="SUPFAM" id="SSF52467">
    <property type="entry name" value="DHS-like NAD/FAD-binding domain"/>
    <property type="match status" value="1"/>
</dbReference>
<dbReference type="GO" id="GO:0050660">
    <property type="term" value="F:flavin adenine dinucleotide binding"/>
    <property type="evidence" value="ECO:0007669"/>
    <property type="project" value="InterPro"/>
</dbReference>
<keyword evidence="1" id="KW-0813">Transport</keyword>
<dbReference type="Pfam" id="PF00766">
    <property type="entry name" value="ETF_alpha"/>
    <property type="match status" value="1"/>
</dbReference>
<dbReference type="GO" id="GO:0033539">
    <property type="term" value="P:fatty acid beta-oxidation using acyl-CoA dehydrogenase"/>
    <property type="evidence" value="ECO:0007669"/>
    <property type="project" value="TreeGrafter"/>
</dbReference>
<evidence type="ECO:0000313" key="7">
    <source>
        <dbReference type="Proteomes" id="UP000253303"/>
    </source>
</evidence>
<dbReference type="InterPro" id="IPR001308">
    <property type="entry name" value="ETF_a/FixB"/>
</dbReference>
<keyword evidence="7" id="KW-1185">Reference proteome</keyword>
<gene>
    <name evidence="6" type="ORF">DP939_15910</name>
</gene>
<feature type="domain" description="Electron transfer flavoprotein alpha subunit C-terminal" evidence="5">
    <location>
        <begin position="185"/>
        <end position="264"/>
    </location>
</feature>
<dbReference type="PANTHER" id="PTHR43153">
    <property type="entry name" value="ELECTRON TRANSFER FLAVOPROTEIN ALPHA"/>
    <property type="match status" value="1"/>
</dbReference>
<dbReference type="GO" id="GO:0009055">
    <property type="term" value="F:electron transfer activity"/>
    <property type="evidence" value="ECO:0007669"/>
    <property type="project" value="InterPro"/>
</dbReference>
<evidence type="ECO:0000256" key="2">
    <source>
        <dbReference type="ARBA" id="ARBA00022630"/>
    </source>
</evidence>
<dbReference type="Proteomes" id="UP000253303">
    <property type="component" value="Unassembled WGS sequence"/>
</dbReference>
<name>A0A366LZP2_9ACTN</name>
<comment type="caution">
    <text evidence="6">The sequence shown here is derived from an EMBL/GenBank/DDBJ whole genome shotgun (WGS) entry which is preliminary data.</text>
</comment>
<evidence type="ECO:0000259" key="5">
    <source>
        <dbReference type="Pfam" id="PF00766"/>
    </source>
</evidence>
<evidence type="ECO:0000256" key="1">
    <source>
        <dbReference type="ARBA" id="ARBA00022448"/>
    </source>
</evidence>